<gene>
    <name evidence="1" type="ORF">TVAG_152250</name>
</gene>
<sequence>MFFSRSIIECPRSDYFAVNVGALYNKSEIVLFCFHPASKIIFLIFHRLYDSVMNIKQYAFANCSSWTTINILKCVENVESSIFFICDHLRCGVIIENRTISFIRKIISECLLNPKVIYPCDSHTCQCRIINTEITQSFLI</sequence>
<dbReference type="OrthoDB" id="27267at2759"/>
<name>A2F701_TRIV3</name>
<accession>A2F701</accession>
<dbReference type="VEuPathDB" id="TrichDB:TVAG_152250"/>
<proteinExistence type="predicted"/>
<reference evidence="1" key="2">
    <citation type="journal article" date="2007" name="Science">
        <title>Draft genome sequence of the sexually transmitted pathogen Trichomonas vaginalis.</title>
        <authorList>
            <person name="Carlton J.M."/>
            <person name="Hirt R.P."/>
            <person name="Silva J.C."/>
            <person name="Delcher A.L."/>
            <person name="Schatz M."/>
            <person name="Zhao Q."/>
            <person name="Wortman J.R."/>
            <person name="Bidwell S.L."/>
            <person name="Alsmark U.C.M."/>
            <person name="Besteiro S."/>
            <person name="Sicheritz-Ponten T."/>
            <person name="Noel C.J."/>
            <person name="Dacks J.B."/>
            <person name="Foster P.G."/>
            <person name="Simillion C."/>
            <person name="Van de Peer Y."/>
            <person name="Miranda-Saavedra D."/>
            <person name="Barton G.J."/>
            <person name="Westrop G.D."/>
            <person name="Mueller S."/>
            <person name="Dessi D."/>
            <person name="Fiori P.L."/>
            <person name="Ren Q."/>
            <person name="Paulsen I."/>
            <person name="Zhang H."/>
            <person name="Bastida-Corcuera F.D."/>
            <person name="Simoes-Barbosa A."/>
            <person name="Brown M.T."/>
            <person name="Hayes R.D."/>
            <person name="Mukherjee M."/>
            <person name="Okumura C.Y."/>
            <person name="Schneider R."/>
            <person name="Smith A.J."/>
            <person name="Vanacova S."/>
            <person name="Villalvazo M."/>
            <person name="Haas B.J."/>
            <person name="Pertea M."/>
            <person name="Feldblyum T.V."/>
            <person name="Utterback T.R."/>
            <person name="Shu C.L."/>
            <person name="Osoegawa K."/>
            <person name="de Jong P.J."/>
            <person name="Hrdy I."/>
            <person name="Horvathova L."/>
            <person name="Zubacova Z."/>
            <person name="Dolezal P."/>
            <person name="Malik S.B."/>
            <person name="Logsdon J.M. Jr."/>
            <person name="Henze K."/>
            <person name="Gupta A."/>
            <person name="Wang C.C."/>
            <person name="Dunne R.L."/>
            <person name="Upcroft J.A."/>
            <person name="Upcroft P."/>
            <person name="White O."/>
            <person name="Salzberg S.L."/>
            <person name="Tang P."/>
            <person name="Chiu C.-H."/>
            <person name="Lee Y.-S."/>
            <person name="Embley T.M."/>
            <person name="Coombs G.H."/>
            <person name="Mottram J.C."/>
            <person name="Tachezy J."/>
            <person name="Fraser-Liggett C.M."/>
            <person name="Johnson P.J."/>
        </authorList>
    </citation>
    <scope>NUCLEOTIDE SEQUENCE [LARGE SCALE GENOMIC DNA]</scope>
    <source>
        <strain evidence="1">G3</strain>
    </source>
</reference>
<reference evidence="1" key="1">
    <citation type="submission" date="2006-10" db="EMBL/GenBank/DDBJ databases">
        <authorList>
            <person name="Amadeo P."/>
            <person name="Zhao Q."/>
            <person name="Wortman J."/>
            <person name="Fraser-Liggett C."/>
            <person name="Carlton J."/>
        </authorList>
    </citation>
    <scope>NUCLEOTIDE SEQUENCE</scope>
    <source>
        <strain evidence="1">G3</strain>
    </source>
</reference>
<evidence type="ECO:0000313" key="2">
    <source>
        <dbReference type="Proteomes" id="UP000001542"/>
    </source>
</evidence>
<keyword evidence="2" id="KW-1185">Reference proteome</keyword>
<dbReference type="Proteomes" id="UP000001542">
    <property type="component" value="Unassembled WGS sequence"/>
</dbReference>
<dbReference type="KEGG" id="tva:4757103"/>
<dbReference type="VEuPathDB" id="TrichDB:TVAGG3_0852990"/>
<dbReference type="EMBL" id="DS113642">
    <property type="protein sequence ID" value="EAX99306.1"/>
    <property type="molecule type" value="Genomic_DNA"/>
</dbReference>
<dbReference type="Gene3D" id="3.80.10.10">
    <property type="entry name" value="Ribonuclease Inhibitor"/>
    <property type="match status" value="1"/>
</dbReference>
<dbReference type="AlphaFoldDB" id="A2F701"/>
<dbReference type="InParanoid" id="A2F701"/>
<dbReference type="RefSeq" id="XP_001312236.1">
    <property type="nucleotide sequence ID" value="XM_001312235.1"/>
</dbReference>
<dbReference type="InterPro" id="IPR032675">
    <property type="entry name" value="LRR_dom_sf"/>
</dbReference>
<protein>
    <submittedName>
        <fullName evidence="1">Uncharacterized protein</fullName>
    </submittedName>
</protein>
<organism evidence="1 2">
    <name type="scientific">Trichomonas vaginalis (strain ATCC PRA-98 / G3)</name>
    <dbReference type="NCBI Taxonomy" id="412133"/>
    <lineage>
        <taxon>Eukaryota</taxon>
        <taxon>Metamonada</taxon>
        <taxon>Parabasalia</taxon>
        <taxon>Trichomonadida</taxon>
        <taxon>Trichomonadidae</taxon>
        <taxon>Trichomonas</taxon>
    </lineage>
</organism>
<evidence type="ECO:0000313" key="1">
    <source>
        <dbReference type="EMBL" id="EAX99306.1"/>
    </source>
</evidence>